<dbReference type="InterPro" id="IPR002941">
    <property type="entry name" value="DNA_methylase_N4/N6"/>
</dbReference>
<evidence type="ECO:0000256" key="8">
    <source>
        <dbReference type="RuleBase" id="RU362026"/>
    </source>
</evidence>
<dbReference type="InterPro" id="IPR017985">
    <property type="entry name" value="MeTrfase_CN4_CS"/>
</dbReference>
<dbReference type="AlphaFoldDB" id="A0A5S5AHD1"/>
<dbReference type="EMBL" id="VNHO01000042">
    <property type="protein sequence ID" value="TYP48146.1"/>
    <property type="molecule type" value="Genomic_DNA"/>
</dbReference>
<evidence type="ECO:0000256" key="1">
    <source>
        <dbReference type="ARBA" id="ARBA00010203"/>
    </source>
</evidence>
<evidence type="ECO:0000256" key="4">
    <source>
        <dbReference type="ARBA" id="ARBA00022691"/>
    </source>
</evidence>
<evidence type="ECO:0000256" key="7">
    <source>
        <dbReference type="ARBA" id="ARBA00049120"/>
    </source>
</evidence>
<evidence type="ECO:0000313" key="10">
    <source>
        <dbReference type="EMBL" id="TYP48146.1"/>
    </source>
</evidence>
<evidence type="ECO:0000256" key="6">
    <source>
        <dbReference type="ARBA" id="ARBA00023125"/>
    </source>
</evidence>
<comment type="similarity">
    <text evidence="1">Belongs to the N(4)/N(6)-methyltransferase family. N(4) subfamily.</text>
</comment>
<evidence type="ECO:0000259" key="9">
    <source>
        <dbReference type="Pfam" id="PF01555"/>
    </source>
</evidence>
<organism evidence="10 11">
    <name type="scientific">Thermosediminibacter litoriperuensis</name>
    <dbReference type="NCBI Taxonomy" id="291989"/>
    <lineage>
        <taxon>Bacteria</taxon>
        <taxon>Bacillati</taxon>
        <taxon>Bacillota</taxon>
        <taxon>Clostridia</taxon>
        <taxon>Thermosediminibacterales</taxon>
        <taxon>Thermosediminibacteraceae</taxon>
        <taxon>Thermosediminibacter</taxon>
    </lineage>
</organism>
<gene>
    <name evidence="10" type="ORF">LZ11_02379</name>
</gene>
<dbReference type="Gene3D" id="3.40.50.150">
    <property type="entry name" value="Vaccinia Virus protein VP39"/>
    <property type="match status" value="1"/>
</dbReference>
<keyword evidence="5" id="KW-0680">Restriction system</keyword>
<dbReference type="Pfam" id="PF01555">
    <property type="entry name" value="N6_N4_Mtase"/>
    <property type="match status" value="1"/>
</dbReference>
<name>A0A5S5AHD1_9FIRM</name>
<keyword evidence="4" id="KW-0949">S-adenosyl-L-methionine</keyword>
<dbReference type="InterPro" id="IPR001091">
    <property type="entry name" value="RM_Methyltransferase"/>
</dbReference>
<reference evidence="10 11" key="1">
    <citation type="submission" date="2019-07" db="EMBL/GenBank/DDBJ databases">
        <title>Genomic Encyclopedia of Type Strains, Phase I: the one thousand microbial genomes (KMG-I) project.</title>
        <authorList>
            <person name="Kyrpides N."/>
        </authorList>
    </citation>
    <scope>NUCLEOTIDE SEQUENCE [LARGE SCALE GENOMIC DNA]</scope>
    <source>
        <strain evidence="10 11">DSM 16647</strain>
    </source>
</reference>
<dbReference type="EC" id="2.1.1.-" evidence="8"/>
<dbReference type="GO" id="GO:0009307">
    <property type="term" value="P:DNA restriction-modification system"/>
    <property type="evidence" value="ECO:0007669"/>
    <property type="project" value="UniProtKB-KW"/>
</dbReference>
<dbReference type="PRINTS" id="PR00508">
    <property type="entry name" value="S21N4MTFRASE"/>
</dbReference>
<dbReference type="Proteomes" id="UP000322294">
    <property type="component" value="Unassembled WGS sequence"/>
</dbReference>
<comment type="catalytic activity">
    <reaction evidence="7">
        <text>a 2'-deoxycytidine in DNA + S-adenosyl-L-methionine = an N(4)-methyl-2'-deoxycytidine in DNA + S-adenosyl-L-homocysteine + H(+)</text>
        <dbReference type="Rhea" id="RHEA:16857"/>
        <dbReference type="Rhea" id="RHEA-COMP:11369"/>
        <dbReference type="Rhea" id="RHEA-COMP:13674"/>
        <dbReference type="ChEBI" id="CHEBI:15378"/>
        <dbReference type="ChEBI" id="CHEBI:57856"/>
        <dbReference type="ChEBI" id="CHEBI:59789"/>
        <dbReference type="ChEBI" id="CHEBI:85452"/>
        <dbReference type="ChEBI" id="CHEBI:137933"/>
        <dbReference type="EC" id="2.1.1.113"/>
    </reaction>
</comment>
<dbReference type="GO" id="GO:0032259">
    <property type="term" value="P:methylation"/>
    <property type="evidence" value="ECO:0007669"/>
    <property type="project" value="UniProtKB-KW"/>
</dbReference>
<keyword evidence="2 10" id="KW-0489">Methyltransferase</keyword>
<dbReference type="GO" id="GO:0008170">
    <property type="term" value="F:N-methyltransferase activity"/>
    <property type="evidence" value="ECO:0007669"/>
    <property type="project" value="InterPro"/>
</dbReference>
<dbReference type="InterPro" id="IPR029063">
    <property type="entry name" value="SAM-dependent_MTases_sf"/>
</dbReference>
<evidence type="ECO:0000313" key="11">
    <source>
        <dbReference type="Proteomes" id="UP000322294"/>
    </source>
</evidence>
<dbReference type="GO" id="GO:0009007">
    <property type="term" value="F:site-specific DNA-methyltransferase (adenine-specific) activity"/>
    <property type="evidence" value="ECO:0007669"/>
    <property type="project" value="TreeGrafter"/>
</dbReference>
<protein>
    <recommendedName>
        <fullName evidence="8">Methyltransferase</fullName>
        <ecNumber evidence="8">2.1.1.-</ecNumber>
    </recommendedName>
</protein>
<accession>A0A5S5AHD1</accession>
<comment type="caution">
    <text evidence="10">The sequence shown here is derived from an EMBL/GenBank/DDBJ whole genome shotgun (WGS) entry which is preliminary data.</text>
</comment>
<dbReference type="GO" id="GO:0003677">
    <property type="term" value="F:DNA binding"/>
    <property type="evidence" value="ECO:0007669"/>
    <property type="project" value="UniProtKB-KW"/>
</dbReference>
<evidence type="ECO:0000256" key="3">
    <source>
        <dbReference type="ARBA" id="ARBA00022679"/>
    </source>
</evidence>
<evidence type="ECO:0000256" key="2">
    <source>
        <dbReference type="ARBA" id="ARBA00022603"/>
    </source>
</evidence>
<dbReference type="GO" id="GO:0005737">
    <property type="term" value="C:cytoplasm"/>
    <property type="evidence" value="ECO:0007669"/>
    <property type="project" value="TreeGrafter"/>
</dbReference>
<dbReference type="GO" id="GO:0015667">
    <property type="term" value="F:site-specific DNA-methyltransferase (cytosine-N4-specific) activity"/>
    <property type="evidence" value="ECO:0007669"/>
    <property type="project" value="UniProtKB-EC"/>
</dbReference>
<keyword evidence="6" id="KW-0238">DNA-binding</keyword>
<dbReference type="SUPFAM" id="SSF53335">
    <property type="entry name" value="S-adenosyl-L-methionine-dependent methyltransferases"/>
    <property type="match status" value="1"/>
</dbReference>
<dbReference type="PANTHER" id="PTHR13370">
    <property type="entry name" value="RNA METHYLASE-RELATED"/>
    <property type="match status" value="1"/>
</dbReference>
<feature type="domain" description="DNA methylase N-4/N-6" evidence="9">
    <location>
        <begin position="157"/>
        <end position="374"/>
    </location>
</feature>
<evidence type="ECO:0000256" key="5">
    <source>
        <dbReference type="ARBA" id="ARBA00022747"/>
    </source>
</evidence>
<dbReference type="RefSeq" id="WP_187695084.1">
    <property type="nucleotide sequence ID" value="NZ_VNHO01000042.1"/>
</dbReference>
<dbReference type="PANTHER" id="PTHR13370:SF3">
    <property type="entry name" value="TRNA (GUANINE(10)-N2)-METHYLTRANSFERASE HOMOLOG"/>
    <property type="match status" value="1"/>
</dbReference>
<keyword evidence="3" id="KW-0808">Transferase</keyword>
<proteinExistence type="inferred from homology"/>
<sequence length="388" mass="46073">MNDIKYKDMEFHIDEGLTLEEYNLLQKINEQFTNDDIYIEYLHDKLIVHLNKLDLEKLESLIRSINIPNDSIFYNILKKIKGIGSYGIKGGKRVFVDYDKERKVLDRKAKEKKRNKQFYTVGHNFSTKNNKCPEEFLDRIICGDSEQVLKELPDNCIDLILTSPPYNFGLEYDNDDDDSHYWENYFRKIENIFSECIRVLKYGGRFVLNVQPLFSDYIPTHHMFSNFFIKNKMIWKGEILWEKNNYNCKYTSWGSWMSPSSPYLKYTWEFIEIYCKGDLRKPGPKDKIDLTPEEFKSWVVAKWSIAPERRMKEYGHPAMFPEELARRVIKLFSYQGDVILDPFNGAGTTTVVAKKNKRRYIGIDISEEYCKVAQDRINSLEDDEYYAQ</sequence>
<dbReference type="PROSITE" id="PS00093">
    <property type="entry name" value="N4_MTASE"/>
    <property type="match status" value="1"/>
</dbReference>
<dbReference type="CDD" id="cd02440">
    <property type="entry name" value="AdoMet_MTases"/>
    <property type="match status" value="1"/>
</dbReference>
<keyword evidence="11" id="KW-1185">Reference proteome</keyword>